<keyword evidence="10" id="KW-0539">Nucleus</keyword>
<dbReference type="GO" id="GO:0008270">
    <property type="term" value="F:zinc ion binding"/>
    <property type="evidence" value="ECO:0007669"/>
    <property type="project" value="UniProtKB-KW"/>
</dbReference>
<comment type="subcellular location">
    <subcellularLocation>
        <location evidence="1">Nucleus</location>
    </subcellularLocation>
</comment>
<dbReference type="GO" id="GO:0010468">
    <property type="term" value="P:regulation of gene expression"/>
    <property type="evidence" value="ECO:0007669"/>
    <property type="project" value="TreeGrafter"/>
</dbReference>
<feature type="domain" description="C2H2-type" evidence="12">
    <location>
        <begin position="50"/>
        <end position="77"/>
    </location>
</feature>
<accession>A0AAV2BN35</accession>
<dbReference type="SUPFAM" id="SSF57667">
    <property type="entry name" value="beta-beta-alpha zinc fingers"/>
    <property type="match status" value="2"/>
</dbReference>
<keyword evidence="3" id="KW-0479">Metal-binding</keyword>
<feature type="domain" description="C2H2-type" evidence="12">
    <location>
        <begin position="134"/>
        <end position="158"/>
    </location>
</feature>
<dbReference type="FunFam" id="3.30.160.60:FF:002716">
    <property type="entry name" value="Zinc finger protein 212"/>
    <property type="match status" value="1"/>
</dbReference>
<keyword evidence="5 11" id="KW-0863">Zinc-finger</keyword>
<keyword evidence="8" id="KW-0238">DNA-binding</keyword>
<evidence type="ECO:0000256" key="11">
    <source>
        <dbReference type="PROSITE-ProRule" id="PRU00042"/>
    </source>
</evidence>
<evidence type="ECO:0000256" key="6">
    <source>
        <dbReference type="ARBA" id="ARBA00022833"/>
    </source>
</evidence>
<dbReference type="Gene3D" id="3.30.160.60">
    <property type="entry name" value="Classic Zinc Finger"/>
    <property type="match status" value="4"/>
</dbReference>
<dbReference type="EMBL" id="CAXIEN010000416">
    <property type="protein sequence ID" value="CAL1297201.1"/>
    <property type="molecule type" value="Genomic_DNA"/>
</dbReference>
<feature type="domain" description="C2H2-type" evidence="12">
    <location>
        <begin position="106"/>
        <end position="133"/>
    </location>
</feature>
<dbReference type="PANTHER" id="PTHR16515">
    <property type="entry name" value="PR DOMAIN ZINC FINGER PROTEIN"/>
    <property type="match status" value="1"/>
</dbReference>
<evidence type="ECO:0000256" key="9">
    <source>
        <dbReference type="ARBA" id="ARBA00023163"/>
    </source>
</evidence>
<dbReference type="InterPro" id="IPR050331">
    <property type="entry name" value="Zinc_finger"/>
</dbReference>
<evidence type="ECO:0000256" key="1">
    <source>
        <dbReference type="ARBA" id="ARBA00004123"/>
    </source>
</evidence>
<evidence type="ECO:0000313" key="13">
    <source>
        <dbReference type="EMBL" id="CAL1297201.1"/>
    </source>
</evidence>
<feature type="domain" description="C2H2-type" evidence="12">
    <location>
        <begin position="78"/>
        <end position="105"/>
    </location>
</feature>
<name>A0AAV2BN35_9ARAC</name>
<evidence type="ECO:0000256" key="8">
    <source>
        <dbReference type="ARBA" id="ARBA00023125"/>
    </source>
</evidence>
<keyword evidence="7" id="KW-0805">Transcription regulation</keyword>
<keyword evidence="14" id="KW-1185">Reference proteome</keyword>
<comment type="caution">
    <text evidence="13">The sequence shown here is derived from an EMBL/GenBank/DDBJ whole genome shotgun (WGS) entry which is preliminary data.</text>
</comment>
<dbReference type="FunFam" id="3.30.160.60:FF:000508">
    <property type="entry name" value="Myeloid zinc finger 1"/>
    <property type="match status" value="1"/>
</dbReference>
<protein>
    <recommendedName>
        <fullName evidence="12">C2H2-type domain-containing protein</fullName>
    </recommendedName>
</protein>
<keyword evidence="6" id="KW-0862">Zinc</keyword>
<keyword evidence="9" id="KW-0804">Transcription</keyword>
<evidence type="ECO:0000313" key="14">
    <source>
        <dbReference type="Proteomes" id="UP001497382"/>
    </source>
</evidence>
<evidence type="ECO:0000256" key="3">
    <source>
        <dbReference type="ARBA" id="ARBA00022723"/>
    </source>
</evidence>
<keyword evidence="4" id="KW-0677">Repeat</keyword>
<evidence type="ECO:0000256" key="5">
    <source>
        <dbReference type="ARBA" id="ARBA00022771"/>
    </source>
</evidence>
<dbReference type="FunFam" id="3.30.160.60:FF:000130">
    <property type="entry name" value="Spalt-like transcription factor 4"/>
    <property type="match status" value="1"/>
</dbReference>
<dbReference type="AlphaFoldDB" id="A0AAV2BN35"/>
<proteinExistence type="inferred from homology"/>
<dbReference type="GO" id="GO:0003677">
    <property type="term" value="F:DNA binding"/>
    <property type="evidence" value="ECO:0007669"/>
    <property type="project" value="UniProtKB-KW"/>
</dbReference>
<dbReference type="SMART" id="SM00355">
    <property type="entry name" value="ZnF_C2H2"/>
    <property type="match status" value="4"/>
</dbReference>
<evidence type="ECO:0000256" key="7">
    <source>
        <dbReference type="ARBA" id="ARBA00023015"/>
    </source>
</evidence>
<dbReference type="GO" id="GO:0005634">
    <property type="term" value="C:nucleus"/>
    <property type="evidence" value="ECO:0007669"/>
    <property type="project" value="UniProtKB-SubCell"/>
</dbReference>
<evidence type="ECO:0000259" key="12">
    <source>
        <dbReference type="PROSITE" id="PS50157"/>
    </source>
</evidence>
<gene>
    <name evidence="13" type="ORF">LARSCL_LOCUS20165</name>
</gene>
<reference evidence="13 14" key="1">
    <citation type="submission" date="2024-04" db="EMBL/GenBank/DDBJ databases">
        <authorList>
            <person name="Rising A."/>
            <person name="Reimegard J."/>
            <person name="Sonavane S."/>
            <person name="Akerstrom W."/>
            <person name="Nylinder S."/>
            <person name="Hedman E."/>
            <person name="Kallberg Y."/>
        </authorList>
    </citation>
    <scope>NUCLEOTIDE SEQUENCE [LARGE SCALE GENOMIC DNA]</scope>
</reference>
<dbReference type="GO" id="GO:0042802">
    <property type="term" value="F:identical protein binding"/>
    <property type="evidence" value="ECO:0007669"/>
    <property type="project" value="UniProtKB-ARBA"/>
</dbReference>
<dbReference type="InterPro" id="IPR036236">
    <property type="entry name" value="Znf_C2H2_sf"/>
</dbReference>
<evidence type="ECO:0000256" key="10">
    <source>
        <dbReference type="ARBA" id="ARBA00023242"/>
    </source>
</evidence>
<sequence>MWVLWQDLLQSTPTHLCKKGNMLAISVPCSLKRNRILYVIIEYTRGGKLFVCATCGKEFTQKGNLTQHVRTHTSEKPFVCATCGREFTQKANLNTHLRTHTGERPFVCDICGRRFADGGNFIKHVATHNGGKRYTCSVCGETFGSNKDRNRHIQEKHQ</sequence>
<organism evidence="13 14">
    <name type="scientific">Larinioides sclopetarius</name>
    <dbReference type="NCBI Taxonomy" id="280406"/>
    <lineage>
        <taxon>Eukaryota</taxon>
        <taxon>Metazoa</taxon>
        <taxon>Ecdysozoa</taxon>
        <taxon>Arthropoda</taxon>
        <taxon>Chelicerata</taxon>
        <taxon>Arachnida</taxon>
        <taxon>Araneae</taxon>
        <taxon>Araneomorphae</taxon>
        <taxon>Entelegynae</taxon>
        <taxon>Araneoidea</taxon>
        <taxon>Araneidae</taxon>
        <taxon>Larinioides</taxon>
    </lineage>
</organism>
<dbReference type="PROSITE" id="PS00028">
    <property type="entry name" value="ZINC_FINGER_C2H2_1"/>
    <property type="match status" value="4"/>
</dbReference>
<evidence type="ECO:0000256" key="4">
    <source>
        <dbReference type="ARBA" id="ARBA00022737"/>
    </source>
</evidence>
<dbReference type="InterPro" id="IPR013087">
    <property type="entry name" value="Znf_C2H2_type"/>
</dbReference>
<dbReference type="PANTHER" id="PTHR16515:SF66">
    <property type="entry name" value="C2H2-TYPE DOMAIN-CONTAINING PROTEIN"/>
    <property type="match status" value="1"/>
</dbReference>
<comment type="similarity">
    <text evidence="2">Belongs to the krueppel C2H2-type zinc-finger protein family.</text>
</comment>
<dbReference type="Pfam" id="PF00096">
    <property type="entry name" value="zf-C2H2"/>
    <property type="match status" value="4"/>
</dbReference>
<evidence type="ECO:0000256" key="2">
    <source>
        <dbReference type="ARBA" id="ARBA00006991"/>
    </source>
</evidence>
<dbReference type="PROSITE" id="PS50157">
    <property type="entry name" value="ZINC_FINGER_C2H2_2"/>
    <property type="match status" value="4"/>
</dbReference>
<dbReference type="Proteomes" id="UP001497382">
    <property type="component" value="Unassembled WGS sequence"/>
</dbReference>